<keyword evidence="2" id="KW-1015">Disulfide bond</keyword>
<dbReference type="PANTHER" id="PTHR20920">
    <property type="entry name" value="RPE-SPONDIN"/>
    <property type="match status" value="1"/>
</dbReference>
<dbReference type="PANTHER" id="PTHR20920:SF4">
    <property type="entry name" value="SMB DOMAIN-CONTAINING PROTEIN"/>
    <property type="match status" value="1"/>
</dbReference>
<dbReference type="InterPro" id="IPR044004">
    <property type="entry name" value="TSP1_spondin_dom"/>
</dbReference>
<sequence>MSACSSRRSWMVFYLALLVTLVSQSEGGCQDTGLCCFGQNQSCITEDWRIDRSYGECYCDQACKTTSDCCHDYDLTCPAVSCVVSEWSMWSGCLEPCKPTLRTRQRQVIQEAHNGGEPCPSLHQSAGCAEYHDQHGPCLQSLVPALITTVYTVYSVCVMFVVYLCVSVCAHFSYCVEFKLTSLTVGCQHSFSPHTRWMRYLKEGHQVCVECQPPALAQGQRYCSGDGENTGQDGSLSLQWQAVGNSRCRGLWRRVRRLDSCSCPTVHSFLFI</sequence>
<keyword evidence="4" id="KW-1133">Transmembrane helix</keyword>
<evidence type="ECO:0000313" key="8">
    <source>
        <dbReference type="Proteomes" id="UP000472260"/>
    </source>
</evidence>
<name>A0A671PCP7_9TELE</name>
<dbReference type="Gene3D" id="2.20.100.10">
    <property type="entry name" value="Thrombospondin type-1 (TSP1) repeat"/>
    <property type="match status" value="1"/>
</dbReference>
<feature type="chain" id="PRO_5025655582" evidence="5">
    <location>
        <begin position="28"/>
        <end position="272"/>
    </location>
</feature>
<dbReference type="InterPro" id="IPR056801">
    <property type="entry name" value="SBSPON_C"/>
</dbReference>
<evidence type="ECO:0000313" key="7">
    <source>
        <dbReference type="Ensembl" id="ENSSANP00000056552.1"/>
    </source>
</evidence>
<evidence type="ECO:0000256" key="3">
    <source>
        <dbReference type="ARBA" id="ARBA00023180"/>
    </source>
</evidence>
<feature type="signal peptide" evidence="5">
    <location>
        <begin position="1"/>
        <end position="27"/>
    </location>
</feature>
<proteinExistence type="predicted"/>
<dbReference type="InterPro" id="IPR039942">
    <property type="entry name" value="SBSPO"/>
</dbReference>
<protein>
    <submittedName>
        <fullName evidence="7">Somatomedin-B and thrombospondin type-1 domain-containing protein-like</fullName>
    </submittedName>
</protein>
<dbReference type="AlphaFoldDB" id="A0A671PCP7"/>
<keyword evidence="1 5" id="KW-0732">Signal</keyword>
<dbReference type="Pfam" id="PF19028">
    <property type="entry name" value="TSP1_spondin"/>
    <property type="match status" value="1"/>
</dbReference>
<reference evidence="7" key="2">
    <citation type="submission" date="2025-09" db="UniProtKB">
        <authorList>
            <consortium name="Ensembl"/>
        </authorList>
    </citation>
    <scope>IDENTIFICATION</scope>
</reference>
<dbReference type="SUPFAM" id="SSF90188">
    <property type="entry name" value="Somatomedin B domain"/>
    <property type="match status" value="1"/>
</dbReference>
<keyword evidence="4" id="KW-0812">Transmembrane</keyword>
<dbReference type="PROSITE" id="PS50958">
    <property type="entry name" value="SMB_2"/>
    <property type="match status" value="1"/>
</dbReference>
<reference evidence="7" key="1">
    <citation type="submission" date="2025-08" db="UniProtKB">
        <authorList>
            <consortium name="Ensembl"/>
        </authorList>
    </citation>
    <scope>IDENTIFICATION</scope>
</reference>
<feature type="domain" description="SMB" evidence="6">
    <location>
        <begin position="31"/>
        <end position="81"/>
    </location>
</feature>
<gene>
    <name evidence="7" type="primary">si:dkey-7k24.5</name>
</gene>
<dbReference type="Proteomes" id="UP000472260">
    <property type="component" value="Unassembled WGS sequence"/>
</dbReference>
<dbReference type="InterPro" id="IPR036024">
    <property type="entry name" value="Somatomedin_B-like_dom_sf"/>
</dbReference>
<dbReference type="PROSITE" id="PS00524">
    <property type="entry name" value="SMB_1"/>
    <property type="match status" value="1"/>
</dbReference>
<feature type="transmembrane region" description="Helical" evidence="4">
    <location>
        <begin position="151"/>
        <end position="174"/>
    </location>
</feature>
<accession>A0A671PCP7</accession>
<keyword evidence="4" id="KW-0472">Membrane</keyword>
<dbReference type="Ensembl" id="ENSSANT00000060188.1">
    <property type="protein sequence ID" value="ENSSANP00000056552.1"/>
    <property type="gene ID" value="ENSSANG00000028374.1"/>
</dbReference>
<dbReference type="InterPro" id="IPR000884">
    <property type="entry name" value="TSP1_rpt"/>
</dbReference>
<keyword evidence="8" id="KW-1185">Reference proteome</keyword>
<keyword evidence="3" id="KW-0325">Glycoprotein</keyword>
<organism evidence="7 8">
    <name type="scientific">Sinocyclocheilus anshuiensis</name>
    <dbReference type="NCBI Taxonomy" id="1608454"/>
    <lineage>
        <taxon>Eukaryota</taxon>
        <taxon>Metazoa</taxon>
        <taxon>Chordata</taxon>
        <taxon>Craniata</taxon>
        <taxon>Vertebrata</taxon>
        <taxon>Euteleostomi</taxon>
        <taxon>Actinopterygii</taxon>
        <taxon>Neopterygii</taxon>
        <taxon>Teleostei</taxon>
        <taxon>Ostariophysi</taxon>
        <taxon>Cypriniformes</taxon>
        <taxon>Cyprinidae</taxon>
        <taxon>Cyprininae</taxon>
        <taxon>Sinocyclocheilus</taxon>
    </lineage>
</organism>
<evidence type="ECO:0000256" key="4">
    <source>
        <dbReference type="SAM" id="Phobius"/>
    </source>
</evidence>
<dbReference type="Pfam" id="PF25031">
    <property type="entry name" value="SBSPON_C"/>
    <property type="match status" value="1"/>
</dbReference>
<dbReference type="InterPro" id="IPR036383">
    <property type="entry name" value="TSP1_rpt_sf"/>
</dbReference>
<evidence type="ECO:0000256" key="1">
    <source>
        <dbReference type="ARBA" id="ARBA00022729"/>
    </source>
</evidence>
<dbReference type="SUPFAM" id="SSF82895">
    <property type="entry name" value="TSP-1 type 1 repeat"/>
    <property type="match status" value="1"/>
</dbReference>
<evidence type="ECO:0000256" key="2">
    <source>
        <dbReference type="ARBA" id="ARBA00023157"/>
    </source>
</evidence>
<evidence type="ECO:0000256" key="5">
    <source>
        <dbReference type="SAM" id="SignalP"/>
    </source>
</evidence>
<evidence type="ECO:0000259" key="6">
    <source>
        <dbReference type="PROSITE" id="PS50958"/>
    </source>
</evidence>
<dbReference type="InterPro" id="IPR001212">
    <property type="entry name" value="Somatomedin_B_dom"/>
</dbReference>
<dbReference type="PROSITE" id="PS50092">
    <property type="entry name" value="TSP1"/>
    <property type="match status" value="1"/>
</dbReference>